<evidence type="ECO:0000313" key="2">
    <source>
        <dbReference type="EMBL" id="CCO07451.1"/>
    </source>
</evidence>
<comment type="caution">
    <text evidence="2">The sequence shown here is derived from an EMBL/GenBank/DDBJ whole genome shotgun (WGS) entry which is preliminary data.</text>
</comment>
<dbReference type="Proteomes" id="UP000009315">
    <property type="component" value="Unassembled WGS sequence"/>
</dbReference>
<organism evidence="2 3">
    <name type="scientific">Desulforamulus hydrothermalis Lam5 = DSM 18033</name>
    <dbReference type="NCBI Taxonomy" id="1121428"/>
    <lineage>
        <taxon>Bacteria</taxon>
        <taxon>Bacillati</taxon>
        <taxon>Bacillota</taxon>
        <taxon>Clostridia</taxon>
        <taxon>Eubacteriales</taxon>
        <taxon>Peptococcaceae</taxon>
        <taxon>Desulforamulus</taxon>
    </lineage>
</organism>
<proteinExistence type="predicted"/>
<dbReference type="EMBL" id="CAOS01000003">
    <property type="protein sequence ID" value="CCO07451.1"/>
    <property type="molecule type" value="Genomic_DNA"/>
</dbReference>
<name>K8EFJ3_9FIRM</name>
<keyword evidence="3" id="KW-1185">Reference proteome</keyword>
<reference evidence="2 3" key="1">
    <citation type="journal article" date="2013" name="Genome Announc.">
        <title>Genome Sequence of the Sulfate-Reducing Bacterium Desulfotomaculum hydrothermale Lam5(T).</title>
        <authorList>
            <person name="Amin O."/>
            <person name="Fardeau M.L."/>
            <person name="Valette O."/>
            <person name="Hirschler-Rea A."/>
            <person name="Barbe V."/>
            <person name="Medigue C."/>
            <person name="Vacherie B."/>
            <person name="Ollivier B."/>
            <person name="Bertin P.N."/>
            <person name="Dolla A."/>
        </authorList>
    </citation>
    <scope>NUCLEOTIDE SEQUENCE [LARGE SCALE GENOMIC DNA]</scope>
    <source>
        <strain evidence="3">Lam5 / DSM 18033</strain>
    </source>
</reference>
<evidence type="ECO:0000256" key="1">
    <source>
        <dbReference type="SAM" id="MobiDB-lite"/>
    </source>
</evidence>
<sequence length="62" mass="7134">MERYQCEQCGKTVEYLKSFGKGIRTYVCSCGGKLKPINNFTETNKGGKPYENSYPRQERTSE</sequence>
<accession>K8EFJ3</accession>
<feature type="region of interest" description="Disordered" evidence="1">
    <location>
        <begin position="41"/>
        <end position="62"/>
    </location>
</feature>
<protein>
    <recommendedName>
        <fullName evidence="4">Regulatory protein, FmdB family</fullName>
    </recommendedName>
</protein>
<evidence type="ECO:0000313" key="3">
    <source>
        <dbReference type="Proteomes" id="UP000009315"/>
    </source>
</evidence>
<dbReference type="AlphaFoldDB" id="K8EFJ3"/>
<gene>
    <name evidence="2" type="ORF">DESHY_110395</name>
</gene>
<evidence type="ECO:0008006" key="4">
    <source>
        <dbReference type="Google" id="ProtNLM"/>
    </source>
</evidence>
<dbReference type="STRING" id="1121428.DESHY_110395"/>